<dbReference type="EMBL" id="WJEC01000010">
    <property type="protein sequence ID" value="KAF7487283.1"/>
    <property type="molecule type" value="Genomic_DNA"/>
</dbReference>
<gene>
    <name evidence="3" type="ORF">GHT09_000325</name>
    <name evidence="4" type="ORF">MONAX_5E023328</name>
</gene>
<dbReference type="PANTHER" id="PTHR13947">
    <property type="entry name" value="GNAT FAMILY N-ACETYLTRANSFERASE"/>
    <property type="match status" value="1"/>
</dbReference>
<evidence type="ECO:0000313" key="5">
    <source>
        <dbReference type="Proteomes" id="UP000335636"/>
    </source>
</evidence>
<dbReference type="Gene3D" id="3.40.630.30">
    <property type="match status" value="1"/>
</dbReference>
<keyword evidence="2" id="KW-0732">Signal</keyword>
<evidence type="ECO:0000256" key="1">
    <source>
        <dbReference type="ARBA" id="ARBA00022679"/>
    </source>
</evidence>
<dbReference type="EMBL" id="CABDUW010002893">
    <property type="protein sequence ID" value="VTJ88264.1"/>
    <property type="molecule type" value="Genomic_DNA"/>
</dbReference>
<feature type="chain" id="PRO_5036140412" evidence="2">
    <location>
        <begin position="20"/>
        <end position="185"/>
    </location>
</feature>
<reference evidence="3" key="2">
    <citation type="submission" date="2020-08" db="EMBL/GenBank/DDBJ databases">
        <authorList>
            <person name="Shumante A."/>
            <person name="Zimin A.V."/>
            <person name="Puiu D."/>
            <person name="Salzberg S.L."/>
        </authorList>
    </citation>
    <scope>NUCLEOTIDE SEQUENCE</scope>
    <source>
        <strain evidence="3">WC2-LM</strain>
        <tissue evidence="3">Liver</tissue>
    </source>
</reference>
<keyword evidence="5" id="KW-1185">Reference proteome</keyword>
<sequence>MTSFILLAFLWLLAIYTWRKYMIMCLCTDLADITNSYMSACGSCFWVAESGGQVVGIVGALPVKNPRLQKKKLQLYHLSMALEHRGSASFQDLLQLDVECSPAVIESVDILICQQLKVCVHSSMDGTPLGAQEYQHLMEMKDHWEPKVTTTTSRYRITVIQDYWNSDRENELLLAQRHKHSNRDV</sequence>
<dbReference type="Proteomes" id="UP000335636">
    <property type="component" value="Unassembled WGS sequence"/>
</dbReference>
<dbReference type="PANTHER" id="PTHR13947:SF48">
    <property type="entry name" value="N-ACETYLTRANSFERASE 8-RELATED"/>
    <property type="match status" value="1"/>
</dbReference>
<reference evidence="4 5" key="1">
    <citation type="submission" date="2019-04" db="EMBL/GenBank/DDBJ databases">
        <authorList>
            <person name="Alioto T."/>
            <person name="Alioto T."/>
        </authorList>
    </citation>
    <scope>NUCLEOTIDE SEQUENCE [LARGE SCALE GENOMIC DNA]</scope>
</reference>
<dbReference type="GO" id="GO:0008080">
    <property type="term" value="F:N-acetyltransferase activity"/>
    <property type="evidence" value="ECO:0007669"/>
    <property type="project" value="InterPro"/>
</dbReference>
<evidence type="ECO:0000313" key="4">
    <source>
        <dbReference type="EMBL" id="VTJ88264.1"/>
    </source>
</evidence>
<accession>A0A5E4D272</accession>
<name>A0A5E4D272_MARMO</name>
<organism evidence="4 5">
    <name type="scientific">Marmota monax</name>
    <name type="common">Woodchuck</name>
    <dbReference type="NCBI Taxonomy" id="9995"/>
    <lineage>
        <taxon>Eukaryota</taxon>
        <taxon>Metazoa</taxon>
        <taxon>Chordata</taxon>
        <taxon>Craniata</taxon>
        <taxon>Vertebrata</taxon>
        <taxon>Euteleostomi</taxon>
        <taxon>Mammalia</taxon>
        <taxon>Eutheria</taxon>
        <taxon>Euarchontoglires</taxon>
        <taxon>Glires</taxon>
        <taxon>Rodentia</taxon>
        <taxon>Sciuromorpha</taxon>
        <taxon>Sciuridae</taxon>
        <taxon>Xerinae</taxon>
        <taxon>Marmotini</taxon>
        <taxon>Marmota</taxon>
    </lineage>
</organism>
<evidence type="ECO:0000256" key="2">
    <source>
        <dbReference type="SAM" id="SignalP"/>
    </source>
</evidence>
<dbReference type="Proteomes" id="UP000662637">
    <property type="component" value="Unassembled WGS sequence"/>
</dbReference>
<dbReference type="InterPro" id="IPR050769">
    <property type="entry name" value="NAT_camello-type"/>
</dbReference>
<evidence type="ECO:0000313" key="3">
    <source>
        <dbReference type="EMBL" id="KAF7487283.1"/>
    </source>
</evidence>
<proteinExistence type="predicted"/>
<feature type="signal peptide" evidence="2">
    <location>
        <begin position="1"/>
        <end position="19"/>
    </location>
</feature>
<protein>
    <submittedName>
        <fullName evidence="4">Uncharacterized protein</fullName>
    </submittedName>
</protein>
<dbReference type="AlphaFoldDB" id="A0A5E4D272"/>
<keyword evidence="1" id="KW-0808">Transferase</keyword>